<feature type="repeat" description="TPR" evidence="3">
    <location>
        <begin position="194"/>
        <end position="227"/>
    </location>
</feature>
<dbReference type="PROSITE" id="PS50005">
    <property type="entry name" value="TPR"/>
    <property type="match status" value="5"/>
</dbReference>
<evidence type="ECO:0000256" key="4">
    <source>
        <dbReference type="SAM" id="MobiDB-lite"/>
    </source>
</evidence>
<comment type="caution">
    <text evidence="5">The sequence shown here is derived from an EMBL/GenBank/DDBJ whole genome shotgun (WGS) entry which is preliminary data.</text>
</comment>
<sequence length="626" mass="74510">MEIESELSQEERENIVSRVGQLDFFDKNMKHIIIQIKRILTRHQDQILLEEISNILLEKQQQKLIEQILQSKEIKDIYKKCDTFHSLLGKIYWKLENFEKGLKFCNAAILLNKNNAKAYNYKANCLSDLGKKKQAVSNYLKGKKIDPCYIDIYINLGALYNETDKQEKAEEIYQEALKLNFVELNIQDYQLKLACVYNNLANVYLELLKPEKAIEFYQKSCTINPNDSLILNNLANTYELYFQNKTESINFYKQQGNIDQKDKSNLETKQPKQKKEEKYNNKQIIKFKLQLMDNEDEESGKKVSHGEKHENSENSVKQEKLEKQENQEKLENCPKNEKEDIQKSLEFGKQLMSIKEYEIAEFYFEKVIYKEHNNLEAILQNITCLIELKMYQKALKQIDENLLIFKDNVDLLTLKGKTLFFCQKIDQSIEFCQKAIELKFRNQIAYNYWGNCLKEKKQYDLAIEKYKKSIELDPNYSFPYNNIGVCFYMQERFYEAKKYLKMAIYLQPDYEIAYNNLGNVYDLLGMKEEAIEQYKIAVKLNPIQGVIYENWIQLLRELKTDPQKLEKLRNLKKFMTELPSVKSQTMKKVRNYLYLIRNSQVSKMFRKDVVYEIVTFLYQKSNPVQQ</sequence>
<evidence type="ECO:0000256" key="2">
    <source>
        <dbReference type="ARBA" id="ARBA00038210"/>
    </source>
</evidence>
<gene>
    <name evidence="5" type="ORF">PPERSA_06088</name>
</gene>
<dbReference type="OMA" id="NDAWINI"/>
<dbReference type="Pfam" id="PF00515">
    <property type="entry name" value="TPR_1"/>
    <property type="match status" value="2"/>
</dbReference>
<feature type="repeat" description="TPR" evidence="3">
    <location>
        <begin position="511"/>
        <end position="544"/>
    </location>
</feature>
<dbReference type="PROSITE" id="PS50293">
    <property type="entry name" value="TPR_REGION"/>
    <property type="match status" value="2"/>
</dbReference>
<evidence type="ECO:0000313" key="5">
    <source>
        <dbReference type="EMBL" id="KRX06206.1"/>
    </source>
</evidence>
<organism evidence="5 6">
    <name type="scientific">Pseudocohnilembus persalinus</name>
    <name type="common">Ciliate</name>
    <dbReference type="NCBI Taxonomy" id="266149"/>
    <lineage>
        <taxon>Eukaryota</taxon>
        <taxon>Sar</taxon>
        <taxon>Alveolata</taxon>
        <taxon>Ciliophora</taxon>
        <taxon>Intramacronucleata</taxon>
        <taxon>Oligohymenophorea</taxon>
        <taxon>Scuticociliatia</taxon>
        <taxon>Philasterida</taxon>
        <taxon>Pseudocohnilembidae</taxon>
        <taxon>Pseudocohnilembus</taxon>
    </lineage>
</organism>
<proteinExistence type="inferred from homology"/>
<dbReference type="Gene3D" id="1.25.40.10">
    <property type="entry name" value="Tetratricopeptide repeat domain"/>
    <property type="match status" value="5"/>
</dbReference>
<evidence type="ECO:0000256" key="3">
    <source>
        <dbReference type="PROSITE-ProRule" id="PRU00339"/>
    </source>
</evidence>
<protein>
    <submittedName>
        <fullName evidence="5">Uncharacterized protein</fullName>
    </submittedName>
</protein>
<dbReference type="AlphaFoldDB" id="A0A0V0QVG8"/>
<dbReference type="InParanoid" id="A0A0V0QVG8"/>
<dbReference type="PANTHER" id="PTHR12558">
    <property type="entry name" value="CELL DIVISION CYCLE 16,23,27"/>
    <property type="match status" value="1"/>
</dbReference>
<dbReference type="EMBL" id="LDAU01000098">
    <property type="protein sequence ID" value="KRX06206.1"/>
    <property type="molecule type" value="Genomic_DNA"/>
</dbReference>
<dbReference type="InterPro" id="IPR011990">
    <property type="entry name" value="TPR-like_helical_dom_sf"/>
</dbReference>
<dbReference type="OrthoDB" id="9991317at2759"/>
<keyword evidence="1 3" id="KW-0802">TPR repeat</keyword>
<dbReference type="Pfam" id="PF13181">
    <property type="entry name" value="TPR_8"/>
    <property type="match status" value="4"/>
</dbReference>
<dbReference type="SMART" id="SM00028">
    <property type="entry name" value="TPR"/>
    <property type="match status" value="10"/>
</dbReference>
<comment type="similarity">
    <text evidence="2">Belongs to the APC3/CDC27 family.</text>
</comment>
<feature type="repeat" description="TPR" evidence="3">
    <location>
        <begin position="477"/>
        <end position="510"/>
    </location>
</feature>
<accession>A0A0V0QVG8</accession>
<evidence type="ECO:0000256" key="1">
    <source>
        <dbReference type="ARBA" id="ARBA00022803"/>
    </source>
</evidence>
<name>A0A0V0QVG8_PSEPJ</name>
<feature type="repeat" description="TPR" evidence="3">
    <location>
        <begin position="443"/>
        <end position="476"/>
    </location>
</feature>
<feature type="repeat" description="TPR" evidence="3">
    <location>
        <begin position="150"/>
        <end position="183"/>
    </location>
</feature>
<keyword evidence="6" id="KW-1185">Reference proteome</keyword>
<feature type="region of interest" description="Disordered" evidence="4">
    <location>
        <begin position="296"/>
        <end position="337"/>
    </location>
</feature>
<dbReference type="Pfam" id="PF13414">
    <property type="entry name" value="TPR_11"/>
    <property type="match status" value="1"/>
</dbReference>
<feature type="compositionally biased region" description="Basic and acidic residues" evidence="4">
    <location>
        <begin position="299"/>
        <end position="337"/>
    </location>
</feature>
<dbReference type="InterPro" id="IPR019734">
    <property type="entry name" value="TPR_rpt"/>
</dbReference>
<dbReference type="PANTHER" id="PTHR12558:SF13">
    <property type="entry name" value="CELL DIVISION CYCLE PROTEIN 27 HOMOLOG"/>
    <property type="match status" value="1"/>
</dbReference>
<evidence type="ECO:0000313" key="6">
    <source>
        <dbReference type="Proteomes" id="UP000054937"/>
    </source>
</evidence>
<reference evidence="5 6" key="1">
    <citation type="journal article" date="2015" name="Sci. Rep.">
        <title>Genome of the facultative scuticociliatosis pathogen Pseudocohnilembus persalinus provides insight into its virulence through horizontal gene transfer.</title>
        <authorList>
            <person name="Xiong J."/>
            <person name="Wang G."/>
            <person name="Cheng J."/>
            <person name="Tian M."/>
            <person name="Pan X."/>
            <person name="Warren A."/>
            <person name="Jiang C."/>
            <person name="Yuan D."/>
            <person name="Miao W."/>
        </authorList>
    </citation>
    <scope>NUCLEOTIDE SEQUENCE [LARGE SCALE GENOMIC DNA]</scope>
    <source>
        <strain evidence="5">36N120E</strain>
    </source>
</reference>
<dbReference type="Proteomes" id="UP000054937">
    <property type="component" value="Unassembled WGS sequence"/>
</dbReference>
<dbReference type="SUPFAM" id="SSF48452">
    <property type="entry name" value="TPR-like"/>
    <property type="match status" value="2"/>
</dbReference>